<reference evidence="2 3" key="1">
    <citation type="submission" date="2016-10" db="EMBL/GenBank/DDBJ databases">
        <authorList>
            <person name="de Groot N.N."/>
        </authorList>
    </citation>
    <scope>NUCLEOTIDE SEQUENCE [LARGE SCALE GENOMIC DNA]</scope>
    <source>
        <strain evidence="2 3">CGMCC 4.7037</strain>
    </source>
</reference>
<dbReference type="Gene3D" id="2.160.20.80">
    <property type="entry name" value="E3 ubiquitin-protein ligase SopA"/>
    <property type="match status" value="1"/>
</dbReference>
<evidence type="ECO:0000313" key="3">
    <source>
        <dbReference type="Proteomes" id="UP000236732"/>
    </source>
</evidence>
<accession>A0A1H6EVS2</accession>
<dbReference type="EMBL" id="FNVT01000018">
    <property type="protein sequence ID" value="SEH00949.1"/>
    <property type="molecule type" value="Genomic_DNA"/>
</dbReference>
<gene>
    <name evidence="2" type="ORF">SAMN05444920_118138</name>
</gene>
<organism evidence="2 3">
    <name type="scientific">Nonomuraea solani</name>
    <dbReference type="NCBI Taxonomy" id="1144553"/>
    <lineage>
        <taxon>Bacteria</taxon>
        <taxon>Bacillati</taxon>
        <taxon>Actinomycetota</taxon>
        <taxon>Actinomycetes</taxon>
        <taxon>Streptosporangiales</taxon>
        <taxon>Streptosporangiaceae</taxon>
        <taxon>Nonomuraea</taxon>
    </lineage>
</organism>
<evidence type="ECO:0000313" key="2">
    <source>
        <dbReference type="EMBL" id="SEH00949.1"/>
    </source>
</evidence>
<dbReference type="Proteomes" id="UP000236732">
    <property type="component" value="Unassembled WGS sequence"/>
</dbReference>
<protein>
    <submittedName>
        <fullName evidence="2">Pentapeptide repeat-containing protein</fullName>
    </submittedName>
</protein>
<dbReference type="SUPFAM" id="SSF141571">
    <property type="entry name" value="Pentapeptide repeat-like"/>
    <property type="match status" value="1"/>
</dbReference>
<evidence type="ECO:0000256" key="1">
    <source>
        <dbReference type="SAM" id="MobiDB-lite"/>
    </source>
</evidence>
<dbReference type="AlphaFoldDB" id="A0A1H6EVS2"/>
<feature type="region of interest" description="Disordered" evidence="1">
    <location>
        <begin position="280"/>
        <end position="353"/>
    </location>
</feature>
<name>A0A1H6EVS2_9ACTN</name>
<dbReference type="Pfam" id="PF00805">
    <property type="entry name" value="Pentapeptide"/>
    <property type="match status" value="1"/>
</dbReference>
<dbReference type="InterPro" id="IPR001646">
    <property type="entry name" value="5peptide_repeat"/>
</dbReference>
<proteinExistence type="predicted"/>
<sequence length="353" mass="39091">MTEALQKRSITVIEQGIVRAGCETSVHESRFQPPTGVTDVIFDRARLVNVDFTGLRFAGFTAYGSEFDGCDFSGAVFEQPSLGSTGVGGQKWDGATWPQTVYRDCAFRRTLFSPHTFFGNVRFERCVFDRSRLREQTATTEAEFVDCVFAGRVRNINFWGRPADRDQAVLGRDHNDFTGNDFTAAELSHVAFHHIDLRAQRFPGPPGYALLDRITQRVRAVLPMADDWPDERHREEARFALEFLAGTARAWNDDQALVSPADMGRKLPPALREELFAAIRRTTSDTSPDRAAPPRSSTTTSLSPNSLRSRPLISATSVSSSSIQPLQSTYGRFTAPGPPDNAFLASCSESAVK</sequence>
<keyword evidence="3" id="KW-1185">Reference proteome</keyword>
<feature type="compositionally biased region" description="Low complexity" evidence="1">
    <location>
        <begin position="293"/>
        <end position="322"/>
    </location>
</feature>